<keyword evidence="2" id="KW-0677">Repeat</keyword>
<organism evidence="3 4">
    <name type="scientific">Mizuhopecten yessoensis</name>
    <name type="common">Japanese scallop</name>
    <name type="synonym">Patinopecten yessoensis</name>
    <dbReference type="NCBI Taxonomy" id="6573"/>
    <lineage>
        <taxon>Eukaryota</taxon>
        <taxon>Metazoa</taxon>
        <taxon>Spiralia</taxon>
        <taxon>Lophotrochozoa</taxon>
        <taxon>Mollusca</taxon>
        <taxon>Bivalvia</taxon>
        <taxon>Autobranchia</taxon>
        <taxon>Pteriomorphia</taxon>
        <taxon>Pectinida</taxon>
        <taxon>Pectinoidea</taxon>
        <taxon>Pectinidae</taxon>
        <taxon>Mizuhopecten</taxon>
    </lineage>
</organism>
<evidence type="ECO:0000256" key="1">
    <source>
        <dbReference type="ARBA" id="ARBA00022441"/>
    </source>
</evidence>
<dbReference type="AlphaFoldDB" id="A0A210QZV9"/>
<sequence>MEEARKHHCMVVVRQSVYVLGGYRENDSWNSSMEILRSVIMYTFSSSEDGNWEECGSLCRPVAKATAAISKTNIFIFSGISLEDPDNVCDIIQCFDTTTNECTVLDCVLPIGQSFNWLHAYGYGDDIYLTNARKIWRFYGESREKDGMYLEELHTFEREGTLAGFVSRAQSLYFLGTMVGDSDCDNSVLTKGIAEFDLCTKEVATLVGKALFLPSACKCHNLVISKNVMDNHRQSTFLW</sequence>
<dbReference type="SUPFAM" id="SSF117281">
    <property type="entry name" value="Kelch motif"/>
    <property type="match status" value="1"/>
</dbReference>
<dbReference type="PANTHER" id="PTHR45632:SF3">
    <property type="entry name" value="KELCH-LIKE PROTEIN 32"/>
    <property type="match status" value="1"/>
</dbReference>
<keyword evidence="1" id="KW-0880">Kelch repeat</keyword>
<proteinExistence type="predicted"/>
<dbReference type="Proteomes" id="UP000242188">
    <property type="component" value="Unassembled WGS sequence"/>
</dbReference>
<dbReference type="InterPro" id="IPR015915">
    <property type="entry name" value="Kelch-typ_b-propeller"/>
</dbReference>
<dbReference type="Gene3D" id="2.120.10.80">
    <property type="entry name" value="Kelch-type beta propeller"/>
    <property type="match status" value="1"/>
</dbReference>
<dbReference type="PANTHER" id="PTHR45632">
    <property type="entry name" value="LD33804P"/>
    <property type="match status" value="1"/>
</dbReference>
<name>A0A210QZV9_MIZYE</name>
<dbReference type="EMBL" id="NEDP02001154">
    <property type="protein sequence ID" value="OWF54181.1"/>
    <property type="molecule type" value="Genomic_DNA"/>
</dbReference>
<evidence type="ECO:0000256" key="2">
    <source>
        <dbReference type="ARBA" id="ARBA00022737"/>
    </source>
</evidence>
<keyword evidence="4" id="KW-1185">Reference proteome</keyword>
<comment type="caution">
    <text evidence="3">The sequence shown here is derived from an EMBL/GenBank/DDBJ whole genome shotgun (WGS) entry which is preliminary data.</text>
</comment>
<accession>A0A210QZV9</accession>
<evidence type="ECO:0000313" key="3">
    <source>
        <dbReference type="EMBL" id="OWF54181.1"/>
    </source>
</evidence>
<protein>
    <submittedName>
        <fullName evidence="3">Uncharacterized protein</fullName>
    </submittedName>
</protein>
<evidence type="ECO:0000313" key="4">
    <source>
        <dbReference type="Proteomes" id="UP000242188"/>
    </source>
</evidence>
<reference evidence="3 4" key="1">
    <citation type="journal article" date="2017" name="Nat. Ecol. Evol.">
        <title>Scallop genome provides insights into evolution of bilaterian karyotype and development.</title>
        <authorList>
            <person name="Wang S."/>
            <person name="Zhang J."/>
            <person name="Jiao W."/>
            <person name="Li J."/>
            <person name="Xun X."/>
            <person name="Sun Y."/>
            <person name="Guo X."/>
            <person name="Huan P."/>
            <person name="Dong B."/>
            <person name="Zhang L."/>
            <person name="Hu X."/>
            <person name="Sun X."/>
            <person name="Wang J."/>
            <person name="Zhao C."/>
            <person name="Wang Y."/>
            <person name="Wang D."/>
            <person name="Huang X."/>
            <person name="Wang R."/>
            <person name="Lv J."/>
            <person name="Li Y."/>
            <person name="Zhang Z."/>
            <person name="Liu B."/>
            <person name="Lu W."/>
            <person name="Hui Y."/>
            <person name="Liang J."/>
            <person name="Zhou Z."/>
            <person name="Hou R."/>
            <person name="Li X."/>
            <person name="Liu Y."/>
            <person name="Li H."/>
            <person name="Ning X."/>
            <person name="Lin Y."/>
            <person name="Zhao L."/>
            <person name="Xing Q."/>
            <person name="Dou J."/>
            <person name="Li Y."/>
            <person name="Mao J."/>
            <person name="Guo H."/>
            <person name="Dou H."/>
            <person name="Li T."/>
            <person name="Mu C."/>
            <person name="Jiang W."/>
            <person name="Fu Q."/>
            <person name="Fu X."/>
            <person name="Miao Y."/>
            <person name="Liu J."/>
            <person name="Yu Q."/>
            <person name="Li R."/>
            <person name="Liao H."/>
            <person name="Li X."/>
            <person name="Kong Y."/>
            <person name="Jiang Z."/>
            <person name="Chourrout D."/>
            <person name="Li R."/>
            <person name="Bao Z."/>
        </authorList>
    </citation>
    <scope>NUCLEOTIDE SEQUENCE [LARGE SCALE GENOMIC DNA]</scope>
    <source>
        <strain evidence="3 4">PY_sf001</strain>
    </source>
</reference>
<gene>
    <name evidence="3" type="ORF">KP79_PYT18926</name>
</gene>